<evidence type="ECO:0000313" key="8">
    <source>
        <dbReference type="Proteomes" id="UP000267408"/>
    </source>
</evidence>
<feature type="compositionally biased region" description="Low complexity" evidence="5">
    <location>
        <begin position="86"/>
        <end position="133"/>
    </location>
</feature>
<dbReference type="Proteomes" id="UP000267408">
    <property type="component" value="Unassembled WGS sequence"/>
</dbReference>
<dbReference type="GO" id="GO:0035657">
    <property type="term" value="C:eRF1 methyltransferase complex"/>
    <property type="evidence" value="ECO:0007669"/>
    <property type="project" value="TreeGrafter"/>
</dbReference>
<dbReference type="PANTHER" id="PTHR45875:SF1">
    <property type="entry name" value="METHYLTRANSFERASE N6AMT1"/>
    <property type="match status" value="1"/>
</dbReference>
<organism evidence="7 8">
    <name type="scientific">Kitasatospora cineracea</name>
    <dbReference type="NCBI Taxonomy" id="88074"/>
    <lineage>
        <taxon>Bacteria</taxon>
        <taxon>Bacillati</taxon>
        <taxon>Actinomycetota</taxon>
        <taxon>Actinomycetes</taxon>
        <taxon>Kitasatosporales</taxon>
        <taxon>Streptomycetaceae</taxon>
        <taxon>Kitasatospora</taxon>
    </lineage>
</organism>
<comment type="caution">
    <text evidence="7">The sequence shown here is derived from an EMBL/GenBank/DDBJ whole genome shotgun (WGS) entry which is preliminary data.</text>
</comment>
<evidence type="ECO:0000256" key="4">
    <source>
        <dbReference type="ARBA" id="ARBA00022691"/>
    </source>
</evidence>
<dbReference type="InterPro" id="IPR007848">
    <property type="entry name" value="Small_mtfrase_dom"/>
</dbReference>
<sequence length="256" mass="26764">MLLLRPPGVYPAQGDTALLLDVLDREPLRPGARCLDIGTGCGALALAAARRGCRVTAVDLSRLSLATAWLNAHLHRLPLRVRHGDLTTTGPTPLEPTPTGLAPTGPAPTDSTPAGSTPTDSTPTGSSAPGPGARYDLVLSNPPYVPSPRPGPPPPGPARAWDAGPDGRLLLDRLCRRVPPLLAPGGVLLLVQSSLARPDATVRQLRAAGLRTSVAARRLQGFGPVMTARASWFEHVGLIEPGVRTEELVVIRGVRD</sequence>
<dbReference type="RefSeq" id="WP_123558507.1">
    <property type="nucleotide sequence ID" value="NZ_RJVJ01000001.1"/>
</dbReference>
<dbReference type="Gene3D" id="3.40.50.150">
    <property type="entry name" value="Vaccinia Virus protein VP39"/>
    <property type="match status" value="1"/>
</dbReference>
<feature type="domain" description="Methyltransferase small" evidence="6">
    <location>
        <begin position="16"/>
        <end position="89"/>
    </location>
</feature>
<dbReference type="OrthoDB" id="8746524at2"/>
<dbReference type="InterPro" id="IPR002052">
    <property type="entry name" value="DNA_methylase_N6_adenine_CS"/>
</dbReference>
<proteinExistence type="inferred from homology"/>
<evidence type="ECO:0000313" key="7">
    <source>
        <dbReference type="EMBL" id="ROR46126.1"/>
    </source>
</evidence>
<feature type="region of interest" description="Disordered" evidence="5">
    <location>
        <begin position="85"/>
        <end position="164"/>
    </location>
</feature>
<dbReference type="GO" id="GO:0032259">
    <property type="term" value="P:methylation"/>
    <property type="evidence" value="ECO:0007669"/>
    <property type="project" value="UniProtKB-KW"/>
</dbReference>
<keyword evidence="4" id="KW-0949">S-adenosyl-L-methionine</keyword>
<evidence type="ECO:0000256" key="3">
    <source>
        <dbReference type="ARBA" id="ARBA00022679"/>
    </source>
</evidence>
<dbReference type="InterPro" id="IPR029063">
    <property type="entry name" value="SAM-dependent_MTases_sf"/>
</dbReference>
<evidence type="ECO:0000256" key="5">
    <source>
        <dbReference type="SAM" id="MobiDB-lite"/>
    </source>
</evidence>
<evidence type="ECO:0000259" key="6">
    <source>
        <dbReference type="Pfam" id="PF05175"/>
    </source>
</evidence>
<dbReference type="SUPFAM" id="SSF53335">
    <property type="entry name" value="S-adenosyl-L-methionine-dependent methyltransferases"/>
    <property type="match status" value="1"/>
</dbReference>
<evidence type="ECO:0000256" key="2">
    <source>
        <dbReference type="ARBA" id="ARBA00022603"/>
    </source>
</evidence>
<dbReference type="InterPro" id="IPR052190">
    <property type="entry name" value="Euk-Arch_PrmC-MTase"/>
</dbReference>
<keyword evidence="3 7" id="KW-0808">Transferase</keyword>
<evidence type="ECO:0000256" key="1">
    <source>
        <dbReference type="ARBA" id="ARBA00006149"/>
    </source>
</evidence>
<comment type="similarity">
    <text evidence="1">Belongs to the eukaryotic/archaeal PrmC-related family.</text>
</comment>
<name>A0A8G1ULG6_9ACTN</name>
<dbReference type="PANTHER" id="PTHR45875">
    <property type="entry name" value="METHYLTRANSFERASE N6AMT1"/>
    <property type="match status" value="1"/>
</dbReference>
<protein>
    <submittedName>
        <fullName evidence="7">Release factor glutamine methyltransferase</fullName>
    </submittedName>
</protein>
<reference evidence="7 8" key="1">
    <citation type="submission" date="2018-11" db="EMBL/GenBank/DDBJ databases">
        <title>Sequencing the genomes of 1000 actinobacteria strains.</title>
        <authorList>
            <person name="Klenk H.-P."/>
        </authorList>
    </citation>
    <scope>NUCLEOTIDE SEQUENCE [LARGE SCALE GENOMIC DNA]</scope>
    <source>
        <strain evidence="7 8">DSM 44780</strain>
    </source>
</reference>
<dbReference type="GO" id="GO:0008276">
    <property type="term" value="F:protein methyltransferase activity"/>
    <property type="evidence" value="ECO:0007669"/>
    <property type="project" value="TreeGrafter"/>
</dbReference>
<dbReference type="GO" id="GO:0003676">
    <property type="term" value="F:nucleic acid binding"/>
    <property type="evidence" value="ECO:0007669"/>
    <property type="project" value="InterPro"/>
</dbReference>
<dbReference type="GO" id="GO:0008757">
    <property type="term" value="F:S-adenosylmethionine-dependent methyltransferase activity"/>
    <property type="evidence" value="ECO:0007669"/>
    <property type="project" value="TreeGrafter"/>
</dbReference>
<dbReference type="EMBL" id="RJVJ01000001">
    <property type="protein sequence ID" value="ROR46126.1"/>
    <property type="molecule type" value="Genomic_DNA"/>
</dbReference>
<feature type="compositionally biased region" description="Pro residues" evidence="5">
    <location>
        <begin position="143"/>
        <end position="157"/>
    </location>
</feature>
<keyword evidence="2 7" id="KW-0489">Methyltransferase</keyword>
<gene>
    <name evidence="7" type="ORF">EDD39_4386</name>
</gene>
<dbReference type="PROSITE" id="PS00092">
    <property type="entry name" value="N6_MTASE"/>
    <property type="match status" value="1"/>
</dbReference>
<accession>A0A8G1ULG6</accession>
<dbReference type="Pfam" id="PF05175">
    <property type="entry name" value="MTS"/>
    <property type="match status" value="1"/>
</dbReference>
<dbReference type="AlphaFoldDB" id="A0A8G1ULG6"/>